<evidence type="ECO:0000313" key="2">
    <source>
        <dbReference type="Proteomes" id="UP000029223"/>
    </source>
</evidence>
<proteinExistence type="predicted"/>
<organism evidence="1 2">
    <name type="scientific">Vibrio variabilis</name>
    <dbReference type="NCBI Taxonomy" id="990271"/>
    <lineage>
        <taxon>Bacteria</taxon>
        <taxon>Pseudomonadati</taxon>
        <taxon>Pseudomonadota</taxon>
        <taxon>Gammaproteobacteria</taxon>
        <taxon>Vibrionales</taxon>
        <taxon>Vibrionaceae</taxon>
        <taxon>Vibrio</taxon>
    </lineage>
</organism>
<evidence type="ECO:0000313" key="1">
    <source>
        <dbReference type="EMBL" id="GAL27043.1"/>
    </source>
</evidence>
<gene>
    <name evidence="1" type="ORF">JCM19239_4386</name>
</gene>
<protein>
    <submittedName>
        <fullName evidence="1">Uncharacterized protein</fullName>
    </submittedName>
</protein>
<dbReference type="Proteomes" id="UP000029223">
    <property type="component" value="Unassembled WGS sequence"/>
</dbReference>
<keyword evidence="2" id="KW-1185">Reference proteome</keyword>
<comment type="caution">
    <text evidence="1">The sequence shown here is derived from an EMBL/GenBank/DDBJ whole genome shotgun (WGS) entry which is preliminary data.</text>
</comment>
<sequence length="55" mass="6168">MKAQFLVTSRPFINKGTLTSFAAVALTITTKTKRVVTIFVGMNRETKMFALRIFA</sequence>
<reference evidence="2" key="1">
    <citation type="submission" date="2014-09" db="EMBL/GenBank/DDBJ databases">
        <title>Vibrio variabilis JCM 19239. (C206) whole genome shotgun sequence.</title>
        <authorList>
            <person name="Sawabe T."/>
            <person name="Meirelles P."/>
            <person name="Nakanishi M."/>
            <person name="Sayaka M."/>
            <person name="Hattori M."/>
            <person name="Ohkuma M."/>
        </authorList>
    </citation>
    <scope>NUCLEOTIDE SEQUENCE [LARGE SCALE GENOMIC DNA]</scope>
    <source>
        <strain evidence="2">JCM 19239</strain>
    </source>
</reference>
<accession>A0ABQ0JE53</accession>
<name>A0ABQ0JE53_9VIBR</name>
<dbReference type="EMBL" id="BBMS01000024">
    <property type="protein sequence ID" value="GAL27043.1"/>
    <property type="molecule type" value="Genomic_DNA"/>
</dbReference>